<protein>
    <submittedName>
        <fullName evidence="1">Uncharacterized protein</fullName>
    </submittedName>
</protein>
<dbReference type="EMBL" id="BPLQ01002339">
    <property type="protein sequence ID" value="GIX91850.1"/>
    <property type="molecule type" value="Genomic_DNA"/>
</dbReference>
<dbReference type="AlphaFoldDB" id="A0AAV4P7A4"/>
<comment type="caution">
    <text evidence="1">The sequence shown here is derived from an EMBL/GenBank/DDBJ whole genome shotgun (WGS) entry which is preliminary data.</text>
</comment>
<accession>A0AAV4P7A4</accession>
<dbReference type="Proteomes" id="UP001054837">
    <property type="component" value="Unassembled WGS sequence"/>
</dbReference>
<keyword evidence="2" id="KW-1185">Reference proteome</keyword>
<evidence type="ECO:0000313" key="2">
    <source>
        <dbReference type="Proteomes" id="UP001054837"/>
    </source>
</evidence>
<name>A0AAV4P7A4_9ARAC</name>
<reference evidence="1 2" key="1">
    <citation type="submission" date="2021-06" db="EMBL/GenBank/DDBJ databases">
        <title>Caerostris darwini draft genome.</title>
        <authorList>
            <person name="Kono N."/>
            <person name="Arakawa K."/>
        </authorList>
    </citation>
    <scope>NUCLEOTIDE SEQUENCE [LARGE SCALE GENOMIC DNA]</scope>
</reference>
<sequence>MALYKKQNKIPLNGTTVNGAHLENNWKTNGVPSKCIDHFMRPPSTPLINASALKAPEKLSLISKINSTSSGCLLSSFLSDNMKS</sequence>
<evidence type="ECO:0000313" key="1">
    <source>
        <dbReference type="EMBL" id="GIX91850.1"/>
    </source>
</evidence>
<organism evidence="1 2">
    <name type="scientific">Caerostris darwini</name>
    <dbReference type="NCBI Taxonomy" id="1538125"/>
    <lineage>
        <taxon>Eukaryota</taxon>
        <taxon>Metazoa</taxon>
        <taxon>Ecdysozoa</taxon>
        <taxon>Arthropoda</taxon>
        <taxon>Chelicerata</taxon>
        <taxon>Arachnida</taxon>
        <taxon>Araneae</taxon>
        <taxon>Araneomorphae</taxon>
        <taxon>Entelegynae</taxon>
        <taxon>Araneoidea</taxon>
        <taxon>Araneidae</taxon>
        <taxon>Caerostris</taxon>
    </lineage>
</organism>
<proteinExistence type="predicted"/>
<gene>
    <name evidence="1" type="ORF">CDAR_221021</name>
</gene>